<reference evidence="1 2" key="1">
    <citation type="submission" date="2018-09" db="EMBL/GenBank/DDBJ databases">
        <title>Sphingomonas sp. DAC4.</title>
        <authorList>
            <person name="Seo T."/>
        </authorList>
    </citation>
    <scope>NUCLEOTIDE SEQUENCE [LARGE SCALE GENOMIC DNA]</scope>
    <source>
        <strain evidence="1 2">DAC4</strain>
    </source>
</reference>
<dbReference type="Proteomes" id="UP000285023">
    <property type="component" value="Unassembled WGS sequence"/>
</dbReference>
<keyword evidence="2" id="KW-1185">Reference proteome</keyword>
<evidence type="ECO:0000313" key="1">
    <source>
        <dbReference type="EMBL" id="RIX32601.1"/>
    </source>
</evidence>
<accession>A0A418Q3X5</accession>
<comment type="caution">
    <text evidence="1">The sequence shown here is derived from an EMBL/GenBank/DDBJ whole genome shotgun (WGS) entry which is preliminary data.</text>
</comment>
<proteinExistence type="predicted"/>
<gene>
    <name evidence="1" type="ORF">D3M59_06680</name>
</gene>
<evidence type="ECO:0000313" key="2">
    <source>
        <dbReference type="Proteomes" id="UP000285023"/>
    </source>
</evidence>
<sequence>MGNHSKRPQTMPPLNRVKVEVIANPGPGGTIAWSHEIKTPGHSNGNKVKLPKGTGCQIDFDLDTNGQDVRFDADAPFFCKDGTADPCPSSLTSEQVMVDSCDDDKLIVFDWNYGNPVDLRYQLNFVTKVGERVNPYDPIIENGGGSIRPTFNNS</sequence>
<name>A0A418Q3X5_9SPHN</name>
<protein>
    <submittedName>
        <fullName evidence="1">Uncharacterized protein</fullName>
    </submittedName>
</protein>
<dbReference type="RefSeq" id="WP_119532700.1">
    <property type="nucleotide sequence ID" value="NZ_QXTF01000001.1"/>
</dbReference>
<organism evidence="1 2">
    <name type="scientific">Sphingomonas edaphi</name>
    <dbReference type="NCBI Taxonomy" id="2315689"/>
    <lineage>
        <taxon>Bacteria</taxon>
        <taxon>Pseudomonadati</taxon>
        <taxon>Pseudomonadota</taxon>
        <taxon>Alphaproteobacteria</taxon>
        <taxon>Sphingomonadales</taxon>
        <taxon>Sphingomonadaceae</taxon>
        <taxon>Sphingomonas</taxon>
    </lineage>
</organism>
<dbReference type="AlphaFoldDB" id="A0A418Q3X5"/>
<dbReference type="EMBL" id="QXTF01000001">
    <property type="protein sequence ID" value="RIX32601.1"/>
    <property type="molecule type" value="Genomic_DNA"/>
</dbReference>